<proteinExistence type="inferred from homology"/>
<evidence type="ECO:0000256" key="1">
    <source>
        <dbReference type="ARBA" id="ARBA00008685"/>
    </source>
</evidence>
<protein>
    <recommendedName>
        <fullName evidence="2">Ionotropic glutamate receptor C-terminal domain-containing protein</fullName>
    </recommendedName>
</protein>
<keyword evidence="4" id="KW-1185">Reference proteome</keyword>
<comment type="caution">
    <text evidence="3">The sequence shown here is derived from an EMBL/GenBank/DDBJ whole genome shotgun (WGS) entry which is preliminary data.</text>
</comment>
<feature type="domain" description="Ionotropic glutamate receptor C-terminal" evidence="2">
    <location>
        <begin position="4"/>
        <end position="135"/>
    </location>
</feature>
<accession>A0AAW0U1H8</accession>
<name>A0AAW0U1H8_SCYPA</name>
<organism evidence="3 4">
    <name type="scientific">Scylla paramamosain</name>
    <name type="common">Mud crab</name>
    <dbReference type="NCBI Taxonomy" id="85552"/>
    <lineage>
        <taxon>Eukaryota</taxon>
        <taxon>Metazoa</taxon>
        <taxon>Ecdysozoa</taxon>
        <taxon>Arthropoda</taxon>
        <taxon>Crustacea</taxon>
        <taxon>Multicrustacea</taxon>
        <taxon>Malacostraca</taxon>
        <taxon>Eumalacostraca</taxon>
        <taxon>Eucarida</taxon>
        <taxon>Decapoda</taxon>
        <taxon>Pleocyemata</taxon>
        <taxon>Brachyura</taxon>
        <taxon>Eubrachyura</taxon>
        <taxon>Portunoidea</taxon>
        <taxon>Portunidae</taxon>
        <taxon>Portuninae</taxon>
        <taxon>Scylla</taxon>
    </lineage>
</organism>
<reference evidence="3 4" key="1">
    <citation type="submission" date="2023-03" db="EMBL/GenBank/DDBJ databases">
        <title>High-quality genome of Scylla paramamosain provides insights in environmental adaptation.</title>
        <authorList>
            <person name="Zhang L."/>
        </authorList>
    </citation>
    <scope>NUCLEOTIDE SEQUENCE [LARGE SCALE GENOMIC DNA]</scope>
    <source>
        <strain evidence="3">LZ_2023a</strain>
        <tissue evidence="3">Muscle</tissue>
    </source>
</reference>
<evidence type="ECO:0000313" key="4">
    <source>
        <dbReference type="Proteomes" id="UP001487740"/>
    </source>
</evidence>
<evidence type="ECO:0000259" key="2">
    <source>
        <dbReference type="Pfam" id="PF00060"/>
    </source>
</evidence>
<evidence type="ECO:0000313" key="3">
    <source>
        <dbReference type="EMBL" id="KAK8392745.1"/>
    </source>
</evidence>
<dbReference type="InterPro" id="IPR001320">
    <property type="entry name" value="Iontro_rcpt_C"/>
</dbReference>
<dbReference type="GO" id="GO:0015276">
    <property type="term" value="F:ligand-gated monoatomic ion channel activity"/>
    <property type="evidence" value="ECO:0007669"/>
    <property type="project" value="InterPro"/>
</dbReference>
<dbReference type="Pfam" id="PF00060">
    <property type="entry name" value="Lig_chan"/>
    <property type="match status" value="1"/>
</dbReference>
<comment type="similarity">
    <text evidence="1">Belongs to the glutamate-gated ion channel (TC 1.A.10.1) family.</text>
</comment>
<dbReference type="AlphaFoldDB" id="A0AAW0U1H8"/>
<dbReference type="Gene3D" id="1.10.287.70">
    <property type="match status" value="1"/>
</dbReference>
<dbReference type="EMBL" id="JARAKH010000022">
    <property type="protein sequence ID" value="KAK8392745.1"/>
    <property type="molecule type" value="Genomic_DNA"/>
</dbReference>
<gene>
    <name evidence="3" type="ORF">O3P69_014880</name>
</gene>
<sequence>MPTGGCARLAVGVWLLIGLILGTVYRSNLKALLIIPKLELPFDSMEDLIKSGITTAVVAGTSVHMDVVSANSDSILGKLREKVLVYPADSLDRVVSRTVMGLHTAFGPELAIEQGDGEVAPHGVKRTYLFELADTHDAADEAESVTGDLISADAEVQPFDETCDAKLPEFPEIARFPILGRYEVRSLQSKAALHQVSGVKW</sequence>
<dbReference type="Proteomes" id="UP001487740">
    <property type="component" value="Unassembled WGS sequence"/>
</dbReference>
<dbReference type="GO" id="GO:0016020">
    <property type="term" value="C:membrane"/>
    <property type="evidence" value="ECO:0007669"/>
    <property type="project" value="InterPro"/>
</dbReference>